<feature type="region of interest" description="Disordered" evidence="1">
    <location>
        <begin position="319"/>
        <end position="346"/>
    </location>
</feature>
<evidence type="ECO:0008006" key="6">
    <source>
        <dbReference type="Google" id="ProtNLM"/>
    </source>
</evidence>
<organism evidence="4 5">
    <name type="scientific">Ridgeia piscesae</name>
    <name type="common">Tubeworm</name>
    <dbReference type="NCBI Taxonomy" id="27915"/>
    <lineage>
        <taxon>Eukaryota</taxon>
        <taxon>Metazoa</taxon>
        <taxon>Spiralia</taxon>
        <taxon>Lophotrochozoa</taxon>
        <taxon>Annelida</taxon>
        <taxon>Polychaeta</taxon>
        <taxon>Sedentaria</taxon>
        <taxon>Canalipalpata</taxon>
        <taxon>Sabellida</taxon>
        <taxon>Siboglinidae</taxon>
        <taxon>Ridgeia</taxon>
    </lineage>
</organism>
<feature type="compositionally biased region" description="Basic and acidic residues" evidence="1">
    <location>
        <begin position="228"/>
        <end position="240"/>
    </location>
</feature>
<feature type="region of interest" description="Disordered" evidence="1">
    <location>
        <begin position="187"/>
        <end position="246"/>
    </location>
</feature>
<dbReference type="PANTHER" id="PTHR21483">
    <property type="entry name" value="RNA POLYMERASE II-ASSOCIATED PROTEIN 1"/>
    <property type="match status" value="1"/>
</dbReference>
<reference evidence="4" key="1">
    <citation type="journal article" date="2023" name="Mol. Biol. Evol.">
        <title>Third-Generation Sequencing Reveals the Adaptive Role of the Epigenome in Three Deep-Sea Polychaetes.</title>
        <authorList>
            <person name="Perez M."/>
            <person name="Aroh O."/>
            <person name="Sun Y."/>
            <person name="Lan Y."/>
            <person name="Juniper S.K."/>
            <person name="Young C.R."/>
            <person name="Angers B."/>
            <person name="Qian P.Y."/>
        </authorList>
    </citation>
    <scope>NUCLEOTIDE SEQUENCE</scope>
    <source>
        <strain evidence="4">R07B-5</strain>
    </source>
</reference>
<evidence type="ECO:0000259" key="3">
    <source>
        <dbReference type="Pfam" id="PF25766"/>
    </source>
</evidence>
<keyword evidence="5" id="KW-1185">Reference proteome</keyword>
<feature type="domain" description="RPAP1/MINIYO-like TPR repeats" evidence="3">
    <location>
        <begin position="1163"/>
        <end position="1277"/>
    </location>
</feature>
<sequence>METWSAYSARAHPPLGRADHNVINLIPAYRQLLKRVKPTKEGQSCSMFTARPSNKDTEEDLLKYQKEFLSSQTTPAVTVVRAEKRKSYDIVKSSQPPAGEQKKDVVTLGDVPQNFPHQSTTPSFKKTKPSVHFKLSGQVQPKELIEDPEAFLDKHDTHITKVLSDIVERDFTNIHVSYPRIHSHGGFPVAMHRDSSQPQEVGGSEQGGPTHKKQKKKSIFAQQFSRKNRSESEHIDRDAGETADIAMTDPSLVAFLAQRRATGGETSQQGKSVGQSMDVNTPAPGTPVTVAPATVTPAPGTPVTVAPATVTPTIAVTQSLPAPDLVPTHPVSPGEGEGEGPVKRDKKWVHMDDVEREKMEWMKDLPPPPTAGDNKTGQPARFDLHGRLVPADANMPTNLGLHHHGDEPERAGYTLGELFQLARSTFLQQRTLAITTIARIIDRARSGLFYDCTSTAIIPALVDGGLVFILRWALDGSTENTMAATLSCLHSLLVCLQDEVAADVTFSWHRGHEMASLQVPETDVDDEDEEQERTDAALVKHDVIKGLLKMSLLQRLRYIVEVWQPPRPIILHIINILIRIGRHSKQAAYEISDFHLLARIARYLAQNPSEMQLPGTEAEELQTEGLRTWQVCLSYGLATHIFSDLYPVLMNRVQRLCQQRGDVDSMTAQQCLAACALIGVLETVTCVAADATRMNKEQQQMGDVGVIPVVPSVHWSHVSNLIQPMELLLQTQLKDFEAVYSHTVLIAVSPTGTSLRSTPNGTLLRSAPTRYVIAVYSHIGSYCGLSHTVRIAVYSHTKKDVDLLASCVNFVATYYSHVSTEPGHDAVMTLDHIDQLSTSHLLPCLESYSLRTALRNLRKHSLFLLSPVSQRSELPNNLPELGSLVGGQAQACPLLHHESPLSVLLAMSRLLVTIGRLHKDMVDKVKGLDGLYPSLLGQEDLLVYLRQVCQAKTSSAGSRHFAKFENQLQHHLVTMAKAKESVDWKLFHQVSLRLLARLHEGDEAMSHDLLSSVIFNQHFLRDVEEDTSMVQLEDRLKLAPTPVPSSATQRQFHSTKSELIEDLRGHWASMRGTYLSCLSVCWRHLDRSRNRSELCHVTDIEGLLRGRVGQWLLPLDWIYLPLTQLHNKTTSSQPGSTVESLPPELVGMATDALSDCRLVYTTGWYMRLLEQFEGVSFGDSLFGSFVLFPLQQRFDVTLRKVVWAEHPLVLRTLSAPVKEVVVPLEQLLEPEETDVELVRLYTQALLSGSVQSRWSPVLYLIAVHHVNRFFYTQHASHTKLRRLMLSQTLMCGHKVCHMK</sequence>
<name>A0AAD9PEH9_RIDPI</name>
<protein>
    <recommendedName>
        <fullName evidence="6">RNA polymerase II-associated protein 1</fullName>
    </recommendedName>
</protein>
<feature type="compositionally biased region" description="Low complexity" evidence="1">
    <location>
        <begin position="281"/>
        <end position="295"/>
    </location>
</feature>
<dbReference type="Pfam" id="PF25766">
    <property type="entry name" value="TPR_RPAP1"/>
    <property type="match status" value="1"/>
</dbReference>
<evidence type="ECO:0000313" key="5">
    <source>
        <dbReference type="Proteomes" id="UP001209878"/>
    </source>
</evidence>
<dbReference type="Proteomes" id="UP001209878">
    <property type="component" value="Unassembled WGS sequence"/>
</dbReference>
<evidence type="ECO:0000256" key="1">
    <source>
        <dbReference type="SAM" id="MobiDB-lite"/>
    </source>
</evidence>
<comment type="caution">
    <text evidence="4">The sequence shown here is derived from an EMBL/GenBank/DDBJ whole genome shotgun (WGS) entry which is preliminary data.</text>
</comment>
<feature type="region of interest" description="Disordered" evidence="1">
    <location>
        <begin position="260"/>
        <end position="295"/>
    </location>
</feature>
<dbReference type="InterPro" id="IPR039913">
    <property type="entry name" value="RPAP1/Rba50"/>
</dbReference>
<dbReference type="Pfam" id="PF08620">
    <property type="entry name" value="RPAP1_C"/>
    <property type="match status" value="1"/>
</dbReference>
<evidence type="ECO:0000313" key="4">
    <source>
        <dbReference type="EMBL" id="KAK2193278.1"/>
    </source>
</evidence>
<evidence type="ECO:0000259" key="2">
    <source>
        <dbReference type="Pfam" id="PF08620"/>
    </source>
</evidence>
<feature type="compositionally biased region" description="Polar residues" evidence="1">
    <location>
        <begin position="264"/>
        <end position="279"/>
    </location>
</feature>
<proteinExistence type="predicted"/>
<dbReference type="GO" id="GO:0006366">
    <property type="term" value="P:transcription by RNA polymerase II"/>
    <property type="evidence" value="ECO:0007669"/>
    <property type="project" value="InterPro"/>
</dbReference>
<gene>
    <name evidence="4" type="ORF">NP493_16g08005</name>
</gene>
<feature type="domain" description="RPAP1 C-terminal" evidence="2">
    <location>
        <begin position="380"/>
        <end position="444"/>
    </location>
</feature>
<dbReference type="InterPro" id="IPR013929">
    <property type="entry name" value="RPAP1_C"/>
</dbReference>
<dbReference type="PANTHER" id="PTHR21483:SF18">
    <property type="entry name" value="RNA POLYMERASE II-ASSOCIATED PROTEIN 1"/>
    <property type="match status" value="1"/>
</dbReference>
<accession>A0AAD9PEH9</accession>
<dbReference type="InterPro" id="IPR057989">
    <property type="entry name" value="TPR_RPAP1/MINIYO-like"/>
</dbReference>
<dbReference type="EMBL" id="JAODUO010000015">
    <property type="protein sequence ID" value="KAK2193278.1"/>
    <property type="molecule type" value="Genomic_DNA"/>
</dbReference>